<evidence type="ECO:0000259" key="1">
    <source>
        <dbReference type="Pfam" id="PF08676"/>
    </source>
</evidence>
<protein>
    <submittedName>
        <fullName evidence="2">Putative MutL, dimerization, DNA mismatch repair protein</fullName>
    </submittedName>
</protein>
<dbReference type="GO" id="GO:0032300">
    <property type="term" value="C:mismatch repair complex"/>
    <property type="evidence" value="ECO:0007669"/>
    <property type="project" value="InterPro"/>
</dbReference>
<feature type="domain" description="MutL C-terminal dimerisation" evidence="1">
    <location>
        <begin position="190"/>
        <end position="229"/>
    </location>
</feature>
<dbReference type="GO" id="GO:0006298">
    <property type="term" value="P:mismatch repair"/>
    <property type="evidence" value="ECO:0007669"/>
    <property type="project" value="InterPro"/>
</dbReference>
<accession>A0A0R0LYK4</accession>
<dbReference type="Proteomes" id="UP000051530">
    <property type="component" value="Unassembled WGS sequence"/>
</dbReference>
<dbReference type="PANTHER" id="PTHR10073">
    <property type="entry name" value="DNA MISMATCH REPAIR PROTEIN MLH, PMS, MUTL"/>
    <property type="match status" value="1"/>
</dbReference>
<dbReference type="InterPro" id="IPR042120">
    <property type="entry name" value="MutL_C_dimsub"/>
</dbReference>
<sequence length="288" mass="34445">MEEMLPLFNWLFSTNGTFTEIFVGKKQPLQRTEPFILESRKLVERYLEDFKEEPISSDMTNYQQIVLFLPNSISIIENFQVYREKMKRFINGPIFVSQNLHIAEKDTKELVKIGNKTQIKELSKQSGTIVICKIHPIVLGSFLRSFNGKKIFKSKIIEFKKELRQMEKMQHSRFDFFEIKKSDFKNARIVGQFNRQFIILIVKNSLFVIDQHALHERIMLEKLLTKYRRIKNLEKAKEKACKNAIKFNDRLRMIKMNEMVQWIEKLKRPFICCHGRPSIIHIFRFSKM</sequence>
<dbReference type="VEuPathDB" id="MicrosporidiaDB:M153_3160005197"/>
<keyword evidence="3" id="KW-1185">Reference proteome</keyword>
<name>A0A0R0LYK4_9MICR</name>
<dbReference type="GO" id="GO:0005524">
    <property type="term" value="F:ATP binding"/>
    <property type="evidence" value="ECO:0007669"/>
    <property type="project" value="InterPro"/>
</dbReference>
<dbReference type="InterPro" id="IPR038973">
    <property type="entry name" value="MutL/Mlh/Pms-like"/>
</dbReference>
<dbReference type="SUPFAM" id="SSF118116">
    <property type="entry name" value="DNA mismatch repair protein MutL"/>
    <property type="match status" value="1"/>
</dbReference>
<dbReference type="Pfam" id="PF08676">
    <property type="entry name" value="MutL_C"/>
    <property type="match status" value="1"/>
</dbReference>
<reference evidence="2 3" key="1">
    <citation type="submission" date="2015-07" db="EMBL/GenBank/DDBJ databases">
        <title>The genome of Pseudoloma neurophilia, a relevant intracellular parasite of the zebrafish.</title>
        <authorList>
            <person name="Ndikumana S."/>
            <person name="Pelin A."/>
            <person name="Sanders J."/>
            <person name="Corradi N."/>
        </authorList>
    </citation>
    <scope>NUCLEOTIDE SEQUENCE [LARGE SCALE GENOMIC DNA]</scope>
    <source>
        <strain evidence="2 3">MK1</strain>
    </source>
</reference>
<dbReference type="OrthoDB" id="10263226at2759"/>
<dbReference type="EMBL" id="LGUB01000104">
    <property type="protein sequence ID" value="KRH94266.1"/>
    <property type="molecule type" value="Genomic_DNA"/>
</dbReference>
<dbReference type="GO" id="GO:0016887">
    <property type="term" value="F:ATP hydrolysis activity"/>
    <property type="evidence" value="ECO:0007669"/>
    <property type="project" value="InterPro"/>
</dbReference>
<dbReference type="InterPro" id="IPR037198">
    <property type="entry name" value="MutL_C_sf"/>
</dbReference>
<comment type="caution">
    <text evidence="2">The sequence shown here is derived from an EMBL/GenBank/DDBJ whole genome shotgun (WGS) entry which is preliminary data.</text>
</comment>
<dbReference type="InterPro" id="IPR014790">
    <property type="entry name" value="MutL_C"/>
</dbReference>
<evidence type="ECO:0000313" key="3">
    <source>
        <dbReference type="Proteomes" id="UP000051530"/>
    </source>
</evidence>
<dbReference type="GO" id="GO:0140664">
    <property type="term" value="F:ATP-dependent DNA damage sensor activity"/>
    <property type="evidence" value="ECO:0007669"/>
    <property type="project" value="InterPro"/>
</dbReference>
<dbReference type="AlphaFoldDB" id="A0A0R0LYK4"/>
<dbReference type="Gene3D" id="3.30.1540.20">
    <property type="entry name" value="MutL, C-terminal domain, dimerisation subdomain"/>
    <property type="match status" value="1"/>
</dbReference>
<organism evidence="2 3">
    <name type="scientific">Pseudoloma neurophilia</name>
    <dbReference type="NCBI Taxonomy" id="146866"/>
    <lineage>
        <taxon>Eukaryota</taxon>
        <taxon>Fungi</taxon>
        <taxon>Fungi incertae sedis</taxon>
        <taxon>Microsporidia</taxon>
        <taxon>Pseudoloma</taxon>
    </lineage>
</organism>
<evidence type="ECO:0000313" key="2">
    <source>
        <dbReference type="EMBL" id="KRH94266.1"/>
    </source>
</evidence>
<dbReference type="PANTHER" id="PTHR10073:SF12">
    <property type="entry name" value="DNA MISMATCH REPAIR PROTEIN MLH1"/>
    <property type="match status" value="1"/>
</dbReference>
<gene>
    <name evidence="2" type="ORF">M153_3160005197</name>
</gene>
<proteinExistence type="predicted"/>